<reference evidence="1" key="1">
    <citation type="submission" date="2019-11" db="UniProtKB">
        <authorList>
            <consortium name="WormBaseParasite"/>
        </authorList>
    </citation>
    <scope>IDENTIFICATION</scope>
</reference>
<dbReference type="WBParaSite" id="MCU_013760-RA">
    <property type="protein sequence ID" value="MCU_013760-RA"/>
    <property type="gene ID" value="MCU_013760"/>
</dbReference>
<proteinExistence type="predicted"/>
<dbReference type="AlphaFoldDB" id="A0A5K3G0E1"/>
<organism evidence="1">
    <name type="scientific">Mesocestoides corti</name>
    <name type="common">Flatworm</name>
    <dbReference type="NCBI Taxonomy" id="53468"/>
    <lineage>
        <taxon>Eukaryota</taxon>
        <taxon>Metazoa</taxon>
        <taxon>Spiralia</taxon>
        <taxon>Lophotrochozoa</taxon>
        <taxon>Platyhelminthes</taxon>
        <taxon>Cestoda</taxon>
        <taxon>Eucestoda</taxon>
        <taxon>Cyclophyllidea</taxon>
        <taxon>Mesocestoididae</taxon>
        <taxon>Mesocestoides</taxon>
    </lineage>
</organism>
<accession>A0A5K3G0E1</accession>
<dbReference type="Gene3D" id="3.40.50.410">
    <property type="entry name" value="von Willebrand factor, type A domain"/>
    <property type="match status" value="1"/>
</dbReference>
<name>A0A5K3G0E1_MESCO</name>
<sequence>MSELLIAFFSDVFVRSVVTKPIWMVIVLDQSEVSSTRMLLGQQVARLLVASLSEKDRVGLVLATDGTRVPRPHAGPTSQHLDLYPATHETKLFLGEHIYGLRSSRITKTNHTRALLEAFRIIRHATESQLRGGPEADALGPPTDNLMIAYISRGSLDDLEEQNATMLQVTAQQALLRNRVIINTYMPVEEKSATVLFEKTFMSHLATR</sequence>
<protein>
    <submittedName>
        <fullName evidence="1">VWFA domain-containing protein</fullName>
    </submittedName>
</protein>
<dbReference type="InterPro" id="IPR036465">
    <property type="entry name" value="vWFA_dom_sf"/>
</dbReference>
<evidence type="ECO:0000313" key="1">
    <source>
        <dbReference type="WBParaSite" id="MCU_013760-RA"/>
    </source>
</evidence>